<feature type="binding site" evidence="6">
    <location>
        <position position="68"/>
    </location>
    <ligand>
        <name>GTP</name>
        <dbReference type="ChEBI" id="CHEBI:37565"/>
    </ligand>
</feature>
<reference evidence="7" key="1">
    <citation type="journal article" date="2020" name="ISME J.">
        <title>Gammaproteobacteria mediating utilization of methyl-, sulfur- and petroleum organic compounds in deep ocean hydrothermal plumes.</title>
        <authorList>
            <person name="Zhou Z."/>
            <person name="Liu Y."/>
            <person name="Pan J."/>
            <person name="Cron B.R."/>
            <person name="Toner B.M."/>
            <person name="Anantharaman K."/>
            <person name="Breier J.A."/>
            <person name="Dick G.J."/>
            <person name="Li M."/>
        </authorList>
    </citation>
    <scope>NUCLEOTIDE SEQUENCE</scope>
    <source>
        <strain evidence="7">SZUA-1435</strain>
    </source>
</reference>
<gene>
    <name evidence="7" type="ORF">EYH02_02725</name>
</gene>
<evidence type="ECO:0000256" key="4">
    <source>
        <dbReference type="ARBA" id="ARBA00022993"/>
    </source>
</evidence>
<keyword evidence="4 6" id="KW-0173">Coenzyme A biosynthesis</keyword>
<comment type="similarity">
    <text evidence="6">Belongs to the GTP-dependent DPCK family.</text>
</comment>
<keyword evidence="5 6" id="KW-0342">GTP-binding</keyword>
<evidence type="ECO:0000313" key="7">
    <source>
        <dbReference type="EMBL" id="HIP56969.1"/>
    </source>
</evidence>
<keyword evidence="2 6" id="KW-0547">Nucleotide-binding</keyword>
<dbReference type="EC" id="2.7.1.237" evidence="6"/>
<dbReference type="EMBL" id="DQTV01000047">
    <property type="protein sequence ID" value="HIP56969.1"/>
    <property type="molecule type" value="Genomic_DNA"/>
</dbReference>
<dbReference type="GO" id="GO:0005525">
    <property type="term" value="F:GTP binding"/>
    <property type="evidence" value="ECO:0007669"/>
    <property type="project" value="UniProtKB-UniRule"/>
</dbReference>
<feature type="binding site" evidence="6">
    <location>
        <position position="87"/>
    </location>
    <ligand>
        <name>GTP</name>
        <dbReference type="ChEBI" id="CHEBI:37565"/>
    </ligand>
</feature>
<accession>A0A832YY48</accession>
<feature type="binding site" evidence="6">
    <location>
        <position position="85"/>
    </location>
    <ligand>
        <name>GTP</name>
        <dbReference type="ChEBI" id="CHEBI:37565"/>
    </ligand>
</feature>
<dbReference type="HAMAP" id="MF_00590">
    <property type="entry name" value="Dephospho_CoA_kinase_GTP_dep"/>
    <property type="match status" value="1"/>
</dbReference>
<feature type="binding site" evidence="6">
    <location>
        <position position="141"/>
    </location>
    <ligand>
        <name>GTP</name>
        <dbReference type="ChEBI" id="CHEBI:37565"/>
    </ligand>
</feature>
<keyword evidence="1 6" id="KW-0808">Transferase</keyword>
<dbReference type="PANTHER" id="PTHR40732">
    <property type="entry name" value="UPF0218 PROTEIN TK1697"/>
    <property type="match status" value="1"/>
</dbReference>
<feature type="binding site" evidence="6">
    <location>
        <position position="66"/>
    </location>
    <ligand>
        <name>GTP</name>
        <dbReference type="ChEBI" id="CHEBI:37565"/>
    </ligand>
</feature>
<sequence>MKAVFNSLGRRNELKLYAMPRELREMLARLHEHLYSYVLRGPREYVGLTLRTLLHCELFQVYVVGDYVCRTFEMYVGIPKLCIVDTKTMRTHYEYPRQEAYDSITSCRNPAGTISEECMKKLSDYVDNRHSHALILVEGEEDLLSLAVLLQASHGYLVYGIPKAGVAVVPIEPSNKVRALNIFSRFIEQKAIEKH</sequence>
<dbReference type="GO" id="GO:0016301">
    <property type="term" value="F:kinase activity"/>
    <property type="evidence" value="ECO:0007669"/>
    <property type="project" value="UniProtKB-UniRule"/>
</dbReference>
<organism evidence="7 8">
    <name type="scientific">Ignisphaera aggregans</name>
    <dbReference type="NCBI Taxonomy" id="334771"/>
    <lineage>
        <taxon>Archaea</taxon>
        <taxon>Thermoproteota</taxon>
        <taxon>Thermoprotei</taxon>
        <taxon>Desulfurococcales</taxon>
        <taxon>Desulfurococcaceae</taxon>
        <taxon>Ignisphaera</taxon>
    </lineage>
</organism>
<proteinExistence type="inferred from homology"/>
<dbReference type="GO" id="GO:0015937">
    <property type="term" value="P:coenzyme A biosynthetic process"/>
    <property type="evidence" value="ECO:0007669"/>
    <property type="project" value="UniProtKB-UniRule"/>
</dbReference>
<evidence type="ECO:0000313" key="8">
    <source>
        <dbReference type="Proteomes" id="UP000605805"/>
    </source>
</evidence>
<evidence type="ECO:0000256" key="5">
    <source>
        <dbReference type="ARBA" id="ARBA00023134"/>
    </source>
</evidence>
<comment type="pathway">
    <text evidence="6">Cofactor biosynthesis; coenzyme A biosynthesis.</text>
</comment>
<dbReference type="Proteomes" id="UP000605805">
    <property type="component" value="Unassembled WGS sequence"/>
</dbReference>
<evidence type="ECO:0000256" key="2">
    <source>
        <dbReference type="ARBA" id="ARBA00022741"/>
    </source>
</evidence>
<dbReference type="Pfam" id="PF04019">
    <property type="entry name" value="DUF359"/>
    <property type="match status" value="1"/>
</dbReference>
<evidence type="ECO:0000256" key="6">
    <source>
        <dbReference type="HAMAP-Rule" id="MF_00590"/>
    </source>
</evidence>
<dbReference type="PANTHER" id="PTHR40732:SF1">
    <property type="entry name" value="GTP-DEPENDENT DEPHOSPHO-COA KINASE"/>
    <property type="match status" value="1"/>
</dbReference>
<dbReference type="InterPro" id="IPR007164">
    <property type="entry name" value="GTP-dep_dephospho-CoA_kin"/>
</dbReference>
<evidence type="ECO:0000256" key="3">
    <source>
        <dbReference type="ARBA" id="ARBA00022777"/>
    </source>
</evidence>
<protein>
    <recommendedName>
        <fullName evidence="6">GTP-dependent dephospho-CoA kinase</fullName>
        <ecNumber evidence="6">2.7.1.237</ecNumber>
    </recommendedName>
    <alternativeName>
        <fullName evidence="6">Dephospho-coenzyme A kinase</fullName>
        <shortName evidence="6">DPCK</shortName>
    </alternativeName>
</protein>
<comment type="catalytic activity">
    <reaction evidence="6">
        <text>3'-dephospho-CoA + GTP = GDP + CoA + H(+)</text>
        <dbReference type="Rhea" id="RHEA:61156"/>
        <dbReference type="ChEBI" id="CHEBI:15378"/>
        <dbReference type="ChEBI" id="CHEBI:37565"/>
        <dbReference type="ChEBI" id="CHEBI:57287"/>
        <dbReference type="ChEBI" id="CHEBI:57328"/>
        <dbReference type="ChEBI" id="CHEBI:58189"/>
        <dbReference type="EC" id="2.7.1.237"/>
    </reaction>
</comment>
<evidence type="ECO:0000256" key="1">
    <source>
        <dbReference type="ARBA" id="ARBA00022679"/>
    </source>
</evidence>
<keyword evidence="3 6" id="KW-0418">Kinase</keyword>
<comment type="caution">
    <text evidence="6">Lacks conserved residue(s) required for the propagation of feature annotation.</text>
</comment>
<dbReference type="UniPathway" id="UPA00241"/>
<dbReference type="AlphaFoldDB" id="A0A832YY48"/>
<comment type="function">
    <text evidence="6">Catalyzes the GTP-dependent phosphorylation of the 3'-hydroxyl group of dephosphocoenzyme A to form coenzyme A (CoA).</text>
</comment>
<comment type="caution">
    <text evidence="7">The sequence shown here is derived from an EMBL/GenBank/DDBJ whole genome shotgun (WGS) entry which is preliminary data.</text>
</comment>
<name>A0A832YY48_9CREN</name>